<proteinExistence type="inferred from homology"/>
<dbReference type="Gene3D" id="1.10.530.10">
    <property type="match status" value="1"/>
</dbReference>
<keyword evidence="7" id="KW-1185">Reference proteome</keyword>
<dbReference type="SUPFAM" id="SSF48435">
    <property type="entry name" value="Bacterial muramidases"/>
    <property type="match status" value="1"/>
</dbReference>
<evidence type="ECO:0000256" key="1">
    <source>
        <dbReference type="ARBA" id="ARBA00007734"/>
    </source>
</evidence>
<dbReference type="CDD" id="cd13401">
    <property type="entry name" value="Slt70-like"/>
    <property type="match status" value="1"/>
</dbReference>
<dbReference type="InterPro" id="IPR008258">
    <property type="entry name" value="Transglycosylase_SLT_dom_1"/>
</dbReference>
<feature type="signal peptide" evidence="4">
    <location>
        <begin position="1"/>
        <end position="21"/>
    </location>
</feature>
<dbReference type="Pfam" id="PF01464">
    <property type="entry name" value="SLT"/>
    <property type="match status" value="1"/>
</dbReference>
<feature type="domain" description="Transglycosylase SLT" evidence="5">
    <location>
        <begin position="433"/>
        <end position="541"/>
    </location>
</feature>
<evidence type="ECO:0000313" key="6">
    <source>
        <dbReference type="EMBL" id="MBK1670742.1"/>
    </source>
</evidence>
<dbReference type="SUPFAM" id="SSF53955">
    <property type="entry name" value="Lysozyme-like"/>
    <property type="match status" value="1"/>
</dbReference>
<dbReference type="InterPro" id="IPR008939">
    <property type="entry name" value="Lytic_TGlycosylase_superhlx_U"/>
</dbReference>
<evidence type="ECO:0000313" key="7">
    <source>
        <dbReference type="Proteomes" id="UP001296873"/>
    </source>
</evidence>
<comment type="caution">
    <text evidence="6">The sequence shown here is derived from an EMBL/GenBank/DDBJ whole genome shotgun (WGS) entry which is preliminary data.</text>
</comment>
<organism evidence="6 7">
    <name type="scientific">Rhodovibrio sodomensis</name>
    <dbReference type="NCBI Taxonomy" id="1088"/>
    <lineage>
        <taxon>Bacteria</taxon>
        <taxon>Pseudomonadati</taxon>
        <taxon>Pseudomonadota</taxon>
        <taxon>Alphaproteobacteria</taxon>
        <taxon>Rhodospirillales</taxon>
        <taxon>Rhodovibrionaceae</taxon>
        <taxon>Rhodovibrio</taxon>
    </lineage>
</organism>
<keyword evidence="3 4" id="KW-0732">Signal</keyword>
<comment type="similarity">
    <text evidence="1">Belongs to the transglycosylase Slt family.</text>
</comment>
<name>A0ABS1DKV4_9PROT</name>
<gene>
    <name evidence="6" type="ORF">CKO28_22235</name>
</gene>
<evidence type="ECO:0000256" key="2">
    <source>
        <dbReference type="ARBA" id="ARBA00009387"/>
    </source>
</evidence>
<dbReference type="PANTHER" id="PTHR37423:SF2">
    <property type="entry name" value="MEMBRANE-BOUND LYTIC MUREIN TRANSGLYCOSYLASE C"/>
    <property type="match status" value="1"/>
</dbReference>
<reference evidence="6 7" key="1">
    <citation type="journal article" date="2020" name="Microorganisms">
        <title>Osmotic Adaptation and Compatible Solute Biosynthesis of Phototrophic Bacteria as Revealed from Genome Analyses.</title>
        <authorList>
            <person name="Imhoff J.F."/>
            <person name="Rahn T."/>
            <person name="Kunzel S."/>
            <person name="Keller A."/>
            <person name="Neulinger S.C."/>
        </authorList>
    </citation>
    <scope>NUCLEOTIDE SEQUENCE [LARGE SCALE GENOMIC DNA]</scope>
    <source>
        <strain evidence="6 7">DSM 9895</strain>
    </source>
</reference>
<evidence type="ECO:0000256" key="3">
    <source>
        <dbReference type="ARBA" id="ARBA00022729"/>
    </source>
</evidence>
<protein>
    <recommendedName>
        <fullName evidence="5">Transglycosylase SLT domain-containing protein</fullName>
    </recommendedName>
</protein>
<accession>A0ABS1DKV4</accession>
<feature type="chain" id="PRO_5045522541" description="Transglycosylase SLT domain-containing protein" evidence="4">
    <location>
        <begin position="22"/>
        <end position="603"/>
    </location>
</feature>
<evidence type="ECO:0000256" key="4">
    <source>
        <dbReference type="SAM" id="SignalP"/>
    </source>
</evidence>
<dbReference type="EMBL" id="NRRL01000113">
    <property type="protein sequence ID" value="MBK1670742.1"/>
    <property type="molecule type" value="Genomic_DNA"/>
</dbReference>
<sequence length="603" mass="66190">MIGIGLGLALAAGLAGGAAQAGARLETAALPDIAPRAARDVGLPAVLSASDVALYRKIFAVGEPGDWAAADRLIAQLDDDLLLGHALAQRYLHPSAYWTPFAESRAWMARYADHPQAPRIHKLAVARRPAGGGPVQPPRYRRADLSDVGGGWVRQGYVSDRARTAEERRAVRRILAQVRRNVLRTRLSITEDYLAQPRVRRLLDTAERDAALAQVAAAWLYYGRSDRAAVLALPAARQSGAKVPHAQWVAGLAAWRTGDLATAAHHFRRLADNPAARPEIRAGGAYWTARALLRLRQPAEVSTWLRRAAAEPRTFYGLIAHAALGIAPRLAFDRSATAGATVRQQAARPAVRRAIGLMQVGQRELARREILGVDGWDQPDTAAALLTIAERGGLPAMALRLGTRLARDPDNGWPAATVNAALYPIPPWRPATGFRIDRALLYAFMRQESAFDPDARSGAGARGLLQLMPATATYIARRENFRYQGRRELHRPELNLDLAQRYIGYLSDYDFVGDNLFAIAAAYNGGPGNLLKWQKHTATQDPLLFIETLPSRETRMFVERVLTNFWIYRHRLGQAIPSLQAIAAGGWPRYESLDTRPAEVARK</sequence>
<dbReference type="PANTHER" id="PTHR37423">
    <property type="entry name" value="SOLUBLE LYTIC MUREIN TRANSGLYCOSYLASE-RELATED"/>
    <property type="match status" value="1"/>
</dbReference>
<dbReference type="Gene3D" id="1.25.20.10">
    <property type="entry name" value="Bacterial muramidases"/>
    <property type="match status" value="1"/>
</dbReference>
<dbReference type="InterPro" id="IPR023346">
    <property type="entry name" value="Lysozyme-like_dom_sf"/>
</dbReference>
<dbReference type="Proteomes" id="UP001296873">
    <property type="component" value="Unassembled WGS sequence"/>
</dbReference>
<evidence type="ECO:0000259" key="5">
    <source>
        <dbReference type="Pfam" id="PF01464"/>
    </source>
</evidence>
<comment type="similarity">
    <text evidence="2">Belongs to the virb1 family.</text>
</comment>